<feature type="region of interest" description="Disordered" evidence="1">
    <location>
        <begin position="1"/>
        <end position="134"/>
    </location>
</feature>
<feature type="compositionally biased region" description="Polar residues" evidence="1">
    <location>
        <begin position="286"/>
        <end position="296"/>
    </location>
</feature>
<feature type="region of interest" description="Disordered" evidence="1">
    <location>
        <begin position="352"/>
        <end position="373"/>
    </location>
</feature>
<name>A0AAN9VBX4_9ORTH</name>
<comment type="caution">
    <text evidence="2">The sequence shown here is derived from an EMBL/GenBank/DDBJ whole genome shotgun (WGS) entry which is preliminary data.</text>
</comment>
<evidence type="ECO:0000313" key="3">
    <source>
        <dbReference type="Proteomes" id="UP001378592"/>
    </source>
</evidence>
<gene>
    <name evidence="2" type="ORF">R5R35_005136</name>
</gene>
<feature type="compositionally biased region" description="Basic residues" evidence="1">
    <location>
        <begin position="78"/>
        <end position="89"/>
    </location>
</feature>
<proteinExistence type="predicted"/>
<protein>
    <submittedName>
        <fullName evidence="2">Uncharacterized protein</fullName>
    </submittedName>
</protein>
<dbReference type="Proteomes" id="UP001378592">
    <property type="component" value="Unassembled WGS sequence"/>
</dbReference>
<keyword evidence="3" id="KW-1185">Reference proteome</keyword>
<organism evidence="2 3">
    <name type="scientific">Gryllus longicercus</name>
    <dbReference type="NCBI Taxonomy" id="2509291"/>
    <lineage>
        <taxon>Eukaryota</taxon>
        <taxon>Metazoa</taxon>
        <taxon>Ecdysozoa</taxon>
        <taxon>Arthropoda</taxon>
        <taxon>Hexapoda</taxon>
        <taxon>Insecta</taxon>
        <taxon>Pterygota</taxon>
        <taxon>Neoptera</taxon>
        <taxon>Polyneoptera</taxon>
        <taxon>Orthoptera</taxon>
        <taxon>Ensifera</taxon>
        <taxon>Gryllidea</taxon>
        <taxon>Grylloidea</taxon>
        <taxon>Gryllidae</taxon>
        <taxon>Gryllinae</taxon>
        <taxon>Gryllus</taxon>
    </lineage>
</organism>
<feature type="compositionally biased region" description="Polar residues" evidence="1">
    <location>
        <begin position="14"/>
        <end position="24"/>
    </location>
</feature>
<sequence>MQQQEQGAERCDTQENSCPESQDNTSDEIAPDVTSSHEEGNDSKESELETPATTPDEVDGENGINDGASSDPPSSRSKTSRSAKKRHNKIDKGDIETVENAISEGKHDNGFSESNITSEEESTPINEVTKDEEDDVQDIVVEEEDETIVLQTSCESSHAEYTVEFPLEDGNKEETQHIVVEEEEEISISTSVLCEDIDESEGKCSEASEKYLLTLSSSEVHQFTPVFDGQENTSISENLSVSVSSLGGGIRSISARKPMRKSSHFVMHGRSSVSTERAGTDRNYSDTDCSVDTTEGSTVSSQKRKACDVDTINSKKQKLNNSKNSKFFSMVSSPLRMLKSKLSDRIVESLNTPCSDDLANGNNENEEDDDVTTDKINVEGNEIKEKSLCVVSNEVTNQNSMYRSWCSIM</sequence>
<dbReference type="AlphaFoldDB" id="A0AAN9VBX4"/>
<dbReference type="EMBL" id="JAZDUA010000466">
    <property type="protein sequence ID" value="KAK7792179.1"/>
    <property type="molecule type" value="Genomic_DNA"/>
</dbReference>
<feature type="compositionally biased region" description="Low complexity" evidence="1">
    <location>
        <begin position="68"/>
        <end position="77"/>
    </location>
</feature>
<evidence type="ECO:0000313" key="2">
    <source>
        <dbReference type="EMBL" id="KAK7792179.1"/>
    </source>
</evidence>
<feature type="compositionally biased region" description="Basic and acidic residues" evidence="1">
    <location>
        <begin position="35"/>
        <end position="47"/>
    </location>
</feature>
<accession>A0AAN9VBX4</accession>
<evidence type="ECO:0000256" key="1">
    <source>
        <dbReference type="SAM" id="MobiDB-lite"/>
    </source>
</evidence>
<reference evidence="2 3" key="1">
    <citation type="submission" date="2024-03" db="EMBL/GenBank/DDBJ databases">
        <title>The genome assembly and annotation of the cricket Gryllus longicercus Weissman &amp; Gray.</title>
        <authorList>
            <person name="Szrajer S."/>
            <person name="Gray D."/>
            <person name="Ylla G."/>
        </authorList>
    </citation>
    <scope>NUCLEOTIDE SEQUENCE [LARGE SCALE GENOMIC DNA]</scope>
    <source>
        <strain evidence="2">DAG 2021-001</strain>
        <tissue evidence="2">Whole body minus gut</tissue>
    </source>
</reference>
<feature type="region of interest" description="Disordered" evidence="1">
    <location>
        <begin position="257"/>
        <end position="296"/>
    </location>
</feature>